<dbReference type="Gene3D" id="3.40.50.150">
    <property type="entry name" value="Vaccinia Virus protein VP39"/>
    <property type="match status" value="1"/>
</dbReference>
<proteinExistence type="predicted"/>
<evidence type="ECO:0000313" key="2">
    <source>
        <dbReference type="EMBL" id="CAL1241109.1"/>
    </source>
</evidence>
<evidence type="ECO:0000313" key="3">
    <source>
        <dbReference type="Proteomes" id="UP001497493"/>
    </source>
</evidence>
<evidence type="ECO:0000259" key="1">
    <source>
        <dbReference type="Pfam" id="PF13946"/>
    </source>
</evidence>
<dbReference type="RefSeq" id="WP_348757640.1">
    <property type="nucleotide sequence ID" value="NZ_OZ026884.1"/>
</dbReference>
<dbReference type="Pfam" id="PF13489">
    <property type="entry name" value="Methyltransf_23"/>
    <property type="match status" value="1"/>
</dbReference>
<dbReference type="InterPro" id="IPR038255">
    <property type="entry name" value="PBS_linker_sf"/>
</dbReference>
<dbReference type="Proteomes" id="UP001497493">
    <property type="component" value="Chromosome"/>
</dbReference>
<name>A0ABM9NKE6_9GAMM</name>
<dbReference type="EMBL" id="OZ026884">
    <property type="protein sequence ID" value="CAL1241109.1"/>
    <property type="molecule type" value="Genomic_DNA"/>
</dbReference>
<dbReference type="Pfam" id="PF13946">
    <property type="entry name" value="DUF4214"/>
    <property type="match status" value="1"/>
</dbReference>
<dbReference type="InterPro" id="IPR025282">
    <property type="entry name" value="DUF4214"/>
</dbReference>
<accession>A0ABM9NKE6</accession>
<protein>
    <recommendedName>
        <fullName evidence="1">DUF4214 domain-containing protein</fullName>
    </recommendedName>
</protein>
<reference evidence="2 3" key="1">
    <citation type="submission" date="2024-04" db="EMBL/GenBank/DDBJ databases">
        <authorList>
            <person name="Cremers G."/>
        </authorList>
    </citation>
    <scope>NUCLEOTIDE SEQUENCE [LARGE SCALE GENOMIC DNA]</scope>
    <source>
        <strain evidence="2">MeCH1-AG</strain>
    </source>
</reference>
<sequence length="246" mass="27943">MTEPCVFNYRAYPRRINLGCGLDKRPDYLNVDLNDFHAPDLVGDVCDLPVLPSGYYEHILARDILEHLPRARCLRALREWNRLLARGGTLELQVPNVVGLLTLLTREDRQNFRAQEELLQCLFGTQAYRGDYHYNGFTEITLRQYLADAGFDLLVLNTREEWLFEAVAVKSAEVEHEAFYGAAGDADFLRAAYRALLGREPDAGGLAFYLERLRAGMLREEVVQALKNSPEYRDPATAGQRKFAAG</sequence>
<organism evidence="2 3">
    <name type="scientific">Candidatus Methylocalor cossyra</name>
    <dbReference type="NCBI Taxonomy" id="3108543"/>
    <lineage>
        <taxon>Bacteria</taxon>
        <taxon>Pseudomonadati</taxon>
        <taxon>Pseudomonadota</taxon>
        <taxon>Gammaproteobacteria</taxon>
        <taxon>Methylococcales</taxon>
        <taxon>Methylococcaceae</taxon>
        <taxon>Candidatus Methylocalor</taxon>
    </lineage>
</organism>
<dbReference type="Gene3D" id="1.10.3130.20">
    <property type="entry name" value="Phycobilisome linker domain"/>
    <property type="match status" value="1"/>
</dbReference>
<dbReference type="SUPFAM" id="SSF53335">
    <property type="entry name" value="S-adenosyl-L-methionine-dependent methyltransferases"/>
    <property type="match status" value="1"/>
</dbReference>
<dbReference type="InterPro" id="IPR029063">
    <property type="entry name" value="SAM-dependent_MTases_sf"/>
</dbReference>
<gene>
    <name evidence="2" type="ORF">MECH1_V1_2333</name>
</gene>
<keyword evidence="3" id="KW-1185">Reference proteome</keyword>
<feature type="domain" description="DUF4214" evidence="1">
    <location>
        <begin position="176"/>
        <end position="232"/>
    </location>
</feature>